<gene>
    <name evidence="1" type="ORF">HMPREF1060_00632</name>
</gene>
<protein>
    <submittedName>
        <fullName evidence="1">Uncharacterized protein</fullName>
    </submittedName>
</protein>
<accession>K5ZJT9</accession>
<evidence type="ECO:0000313" key="1">
    <source>
        <dbReference type="EMBL" id="EKN15994.1"/>
    </source>
</evidence>
<evidence type="ECO:0000313" key="2">
    <source>
        <dbReference type="Proteomes" id="UP000006271"/>
    </source>
</evidence>
<dbReference type="AlphaFoldDB" id="K5ZJT9"/>
<dbReference type="RefSeq" id="WP_005643040.1">
    <property type="nucleotide sequence ID" value="NZ_JH976452.1"/>
</dbReference>
<comment type="caution">
    <text evidence="1">The sequence shown here is derived from an EMBL/GenBank/DDBJ whole genome shotgun (WGS) entry which is preliminary data.</text>
</comment>
<dbReference type="EMBL" id="AGZQ01000002">
    <property type="protein sequence ID" value="EKN15994.1"/>
    <property type="molecule type" value="Genomic_DNA"/>
</dbReference>
<dbReference type="HOGENOM" id="CLU_1601108_0_0_10"/>
<proteinExistence type="predicted"/>
<reference evidence="1 2" key="1">
    <citation type="submission" date="2012-02" db="EMBL/GenBank/DDBJ databases">
        <title>The Genome Sequence of Parabacteroides merdae CL03T12C32.</title>
        <authorList>
            <consortium name="The Broad Institute Genome Sequencing Platform"/>
            <person name="Earl A."/>
            <person name="Ward D."/>
            <person name="Feldgarden M."/>
            <person name="Gevers D."/>
            <person name="Zitomersky N.L."/>
            <person name="Coyne M.J."/>
            <person name="Comstock L.E."/>
            <person name="Young S.K."/>
            <person name="Zeng Q."/>
            <person name="Gargeya S."/>
            <person name="Fitzgerald M."/>
            <person name="Haas B."/>
            <person name="Abouelleil A."/>
            <person name="Alvarado L."/>
            <person name="Arachchi H.M."/>
            <person name="Berlin A."/>
            <person name="Chapman S.B."/>
            <person name="Gearin G."/>
            <person name="Goldberg J."/>
            <person name="Griggs A."/>
            <person name="Gujja S."/>
            <person name="Hansen M."/>
            <person name="Heiman D."/>
            <person name="Howarth C."/>
            <person name="Larimer J."/>
            <person name="Lui A."/>
            <person name="MacDonald P.J.P."/>
            <person name="McCowen C."/>
            <person name="Montmayeur A."/>
            <person name="Murphy C."/>
            <person name="Neiman D."/>
            <person name="Pearson M."/>
            <person name="Priest M."/>
            <person name="Roberts A."/>
            <person name="Saif S."/>
            <person name="Shea T."/>
            <person name="Sisk P."/>
            <person name="Stolte C."/>
            <person name="Sykes S."/>
            <person name="Wortman J."/>
            <person name="Nusbaum C."/>
            <person name="Birren B."/>
        </authorList>
    </citation>
    <scope>NUCLEOTIDE SEQUENCE [LARGE SCALE GENOMIC DNA]</scope>
    <source>
        <strain evidence="1 2">CL03T12C32</strain>
    </source>
</reference>
<organism evidence="1 2">
    <name type="scientific">Parabacteroides merdae CL03T12C32</name>
    <dbReference type="NCBI Taxonomy" id="999420"/>
    <lineage>
        <taxon>Bacteria</taxon>
        <taxon>Pseudomonadati</taxon>
        <taxon>Bacteroidota</taxon>
        <taxon>Bacteroidia</taxon>
        <taxon>Bacteroidales</taxon>
        <taxon>Tannerellaceae</taxon>
        <taxon>Parabacteroides</taxon>
    </lineage>
</organism>
<sequence length="166" mass="19865">MREQYVRILVPNYNPDPLSEKQFFQMQSFAKDVQTYLPYQSTTLLDFMSIAYNYCLKTQRNSLDNMTCYRDDLKHKVMLFLTKYYPSGFKKNKKGLSDTCNKELLKYRKPRFKRDFLGEYEPIERIWFILALRACHSFLLSGHLMGDIDQFAYKLEKIALMMKGEI</sequence>
<name>K5ZJT9_9BACT</name>
<dbReference type="Proteomes" id="UP000006271">
    <property type="component" value="Unassembled WGS sequence"/>
</dbReference>